<evidence type="ECO:0000313" key="3">
    <source>
        <dbReference type="EMBL" id="SDD81489.1"/>
    </source>
</evidence>
<name>A0A1G6XTH0_9ACTN</name>
<proteinExistence type="predicted"/>
<dbReference type="RefSeq" id="WP_090592532.1">
    <property type="nucleotide sequence ID" value="NZ_LT629688.1"/>
</dbReference>
<evidence type="ECO:0000259" key="2">
    <source>
        <dbReference type="Pfam" id="PF13223"/>
    </source>
</evidence>
<feature type="domain" description="DUF4031" evidence="2">
    <location>
        <begin position="2"/>
        <end position="75"/>
    </location>
</feature>
<dbReference type="EMBL" id="LT629688">
    <property type="protein sequence ID" value="SDD81489.1"/>
    <property type="molecule type" value="Genomic_DNA"/>
</dbReference>
<dbReference type="InterPro" id="IPR025109">
    <property type="entry name" value="DUF4031"/>
</dbReference>
<dbReference type="Proteomes" id="UP000198546">
    <property type="component" value="Chromosome i"/>
</dbReference>
<evidence type="ECO:0000313" key="4">
    <source>
        <dbReference type="Proteomes" id="UP000198546"/>
    </source>
</evidence>
<accession>A0A1G6XTH0</accession>
<evidence type="ECO:0000256" key="1">
    <source>
        <dbReference type="SAM" id="MobiDB-lite"/>
    </source>
</evidence>
<keyword evidence="4" id="KW-1185">Reference proteome</keyword>
<dbReference type="AlphaFoldDB" id="A0A1G6XTH0"/>
<gene>
    <name evidence="3" type="ORF">SAMN04489747_1804</name>
</gene>
<dbReference type="OrthoDB" id="9808993at2"/>
<reference evidence="3 4" key="1">
    <citation type="submission" date="2016-10" db="EMBL/GenBank/DDBJ databases">
        <authorList>
            <person name="de Groot N.N."/>
        </authorList>
    </citation>
    <scope>NUCLEOTIDE SEQUENCE [LARGE SCALE GENOMIC DNA]</scope>
    <source>
        <strain evidence="3 4">MON 2.2</strain>
    </source>
</reference>
<sequence>MILIDPPRWPHRGTLWSHLVSDVSHEELHDFAAGMDIPRRAFQGDHYDIPQEWYDRAVGLGAVPTDSRQLLRRIVAAGLRRGRHTRPAGRPEETSVTSRPRTHPTAP</sequence>
<organism evidence="3 4">
    <name type="scientific">Auraticoccus monumenti</name>
    <dbReference type="NCBI Taxonomy" id="675864"/>
    <lineage>
        <taxon>Bacteria</taxon>
        <taxon>Bacillati</taxon>
        <taxon>Actinomycetota</taxon>
        <taxon>Actinomycetes</taxon>
        <taxon>Propionibacteriales</taxon>
        <taxon>Propionibacteriaceae</taxon>
        <taxon>Auraticoccus</taxon>
    </lineage>
</organism>
<protein>
    <recommendedName>
        <fullName evidence="2">DUF4031 domain-containing protein</fullName>
    </recommendedName>
</protein>
<feature type="region of interest" description="Disordered" evidence="1">
    <location>
        <begin position="78"/>
        <end position="107"/>
    </location>
</feature>
<dbReference type="STRING" id="675864.SAMN04489747_1804"/>
<dbReference type="Pfam" id="PF13223">
    <property type="entry name" value="DUF4031"/>
    <property type="match status" value="1"/>
</dbReference>